<dbReference type="InterPro" id="IPR000073">
    <property type="entry name" value="AB_hydrolase_1"/>
</dbReference>
<dbReference type="EMBL" id="NBII01000008">
    <property type="protein sequence ID" value="PAV16560.1"/>
    <property type="molecule type" value="Genomic_DNA"/>
</dbReference>
<gene>
    <name evidence="2" type="ORF">PNOK_0818000</name>
</gene>
<dbReference type="AlphaFoldDB" id="A0A286UAG2"/>
<feature type="domain" description="AB hydrolase-1" evidence="1">
    <location>
        <begin position="26"/>
        <end position="96"/>
    </location>
</feature>
<dbReference type="SUPFAM" id="SSF53474">
    <property type="entry name" value="alpha/beta-Hydrolases"/>
    <property type="match status" value="1"/>
</dbReference>
<dbReference type="OrthoDB" id="10260961at2759"/>
<reference evidence="2 3" key="1">
    <citation type="journal article" date="2017" name="Mol. Ecol.">
        <title>Comparative and population genomic landscape of Phellinus noxius: A hypervariable fungus causing root rot in trees.</title>
        <authorList>
            <person name="Chung C.L."/>
            <person name="Lee T.J."/>
            <person name="Akiba M."/>
            <person name="Lee H.H."/>
            <person name="Kuo T.H."/>
            <person name="Liu D."/>
            <person name="Ke H.M."/>
            <person name="Yokoi T."/>
            <person name="Roa M.B."/>
            <person name="Lu M.J."/>
            <person name="Chang Y.Y."/>
            <person name="Ann P.J."/>
            <person name="Tsai J.N."/>
            <person name="Chen C.Y."/>
            <person name="Tzean S.S."/>
            <person name="Ota Y."/>
            <person name="Hattori T."/>
            <person name="Sahashi N."/>
            <person name="Liou R.F."/>
            <person name="Kikuchi T."/>
            <person name="Tsai I.J."/>
        </authorList>
    </citation>
    <scope>NUCLEOTIDE SEQUENCE [LARGE SCALE GENOMIC DNA]</scope>
    <source>
        <strain evidence="2 3">FFPRI411160</strain>
    </source>
</reference>
<comment type="caution">
    <text evidence="2">The sequence shown here is derived from an EMBL/GenBank/DDBJ whole genome shotgun (WGS) entry which is preliminary data.</text>
</comment>
<dbReference type="Proteomes" id="UP000217199">
    <property type="component" value="Unassembled WGS sequence"/>
</dbReference>
<dbReference type="PANTHER" id="PTHR42103:SF2">
    <property type="entry name" value="AB HYDROLASE-1 DOMAIN-CONTAINING PROTEIN"/>
    <property type="match status" value="1"/>
</dbReference>
<accession>A0A286UAG2</accession>
<sequence>MLAVLLHPWSWLGGRMNDPVLKSLSIPLFAKGYHVLRYNSRGVGRTTGWASFTGIQESEDLRELIDWALTKLSNVQHILIIGYSYGSLICSRYLPHPTIKTSHILLSYPLGPRSFLTLFRSKSYESALSALISHATADVLILYGDMDEFTSISDYKPWIENLQLINGKGTSSTGKLQSIQISGGTHFWRDKDGREMLQTVELWLDKL</sequence>
<organism evidence="2 3">
    <name type="scientific">Pyrrhoderma noxium</name>
    <dbReference type="NCBI Taxonomy" id="2282107"/>
    <lineage>
        <taxon>Eukaryota</taxon>
        <taxon>Fungi</taxon>
        <taxon>Dikarya</taxon>
        <taxon>Basidiomycota</taxon>
        <taxon>Agaricomycotina</taxon>
        <taxon>Agaricomycetes</taxon>
        <taxon>Hymenochaetales</taxon>
        <taxon>Hymenochaetaceae</taxon>
        <taxon>Pyrrhoderma</taxon>
    </lineage>
</organism>
<evidence type="ECO:0000313" key="3">
    <source>
        <dbReference type="Proteomes" id="UP000217199"/>
    </source>
</evidence>
<dbReference type="STRING" id="2282107.A0A286UAG2"/>
<name>A0A286UAG2_9AGAM</name>
<dbReference type="Gene3D" id="3.40.50.1820">
    <property type="entry name" value="alpha/beta hydrolase"/>
    <property type="match status" value="1"/>
</dbReference>
<protein>
    <submittedName>
        <fullName evidence="2">Alpha beta-hydrolase</fullName>
    </submittedName>
</protein>
<dbReference type="GO" id="GO:0016787">
    <property type="term" value="F:hydrolase activity"/>
    <property type="evidence" value="ECO:0007669"/>
    <property type="project" value="UniProtKB-KW"/>
</dbReference>
<dbReference type="PANTHER" id="PTHR42103">
    <property type="entry name" value="ALPHA/BETA-HYDROLASES SUPERFAMILY PROTEIN"/>
    <property type="match status" value="1"/>
</dbReference>
<dbReference type="Pfam" id="PF00561">
    <property type="entry name" value="Abhydrolase_1"/>
    <property type="match status" value="1"/>
</dbReference>
<evidence type="ECO:0000313" key="2">
    <source>
        <dbReference type="EMBL" id="PAV16560.1"/>
    </source>
</evidence>
<dbReference type="InterPro" id="IPR029058">
    <property type="entry name" value="AB_hydrolase_fold"/>
</dbReference>
<keyword evidence="3" id="KW-1185">Reference proteome</keyword>
<proteinExistence type="predicted"/>
<dbReference type="InParanoid" id="A0A286UAG2"/>
<evidence type="ECO:0000259" key="1">
    <source>
        <dbReference type="Pfam" id="PF00561"/>
    </source>
</evidence>